<dbReference type="KEGG" id="pma:Pro_0829"/>
<dbReference type="PATRIC" id="fig|167539.5.peg.876"/>
<dbReference type="Gene3D" id="3.30.1380.10">
    <property type="match status" value="1"/>
</dbReference>
<dbReference type="EnsemblBacteria" id="AAP99873">
    <property type="protein sequence ID" value="AAP99873"/>
    <property type="gene ID" value="Pro_0829"/>
</dbReference>
<feature type="site" description="Transition state stabilizer" evidence="9">
    <location>
        <position position="60"/>
    </location>
</feature>
<feature type="binding site" evidence="9">
    <location>
        <position position="117"/>
    </location>
    <ligand>
        <name>Zn(2+)</name>
        <dbReference type="ChEBI" id="CHEBI:29105"/>
        <note>catalytic</note>
    </ligand>
</feature>
<gene>
    <name evidence="11" type="primary">ddpX</name>
    <name evidence="11" type="ordered locus">Pro_0829</name>
</gene>
<evidence type="ECO:0000313" key="12">
    <source>
        <dbReference type="Proteomes" id="UP000001420"/>
    </source>
</evidence>
<dbReference type="PANTHER" id="PTHR43126:SF2">
    <property type="entry name" value="D-ALANYL-D-ALANINE DIPEPTIDASE"/>
    <property type="match status" value="1"/>
</dbReference>
<dbReference type="STRING" id="167539.Pro_0829"/>
<dbReference type="PANTHER" id="PTHR43126">
    <property type="entry name" value="D-ALANYL-D-ALANINE DIPEPTIDASE"/>
    <property type="match status" value="1"/>
</dbReference>
<dbReference type="HAMAP" id="MF_01924">
    <property type="entry name" value="A_A_dipeptidase"/>
    <property type="match status" value="1"/>
</dbReference>
<evidence type="ECO:0000256" key="3">
    <source>
        <dbReference type="ARBA" id="ARBA00022723"/>
    </source>
</evidence>
<accession>Q7VCB2</accession>
<keyword evidence="7 9" id="KW-0482">Metalloprotease</keyword>
<dbReference type="InterPro" id="IPR009045">
    <property type="entry name" value="Zn_M74/Hedgehog-like"/>
</dbReference>
<feature type="active site" description="Proton donor/acceptor" evidence="9">
    <location>
        <position position="190"/>
    </location>
</feature>
<evidence type="ECO:0000256" key="5">
    <source>
        <dbReference type="ARBA" id="ARBA00022833"/>
    </source>
</evidence>
<proteinExistence type="inferred from homology"/>
<keyword evidence="2 9" id="KW-0645">Protease</keyword>
<comment type="cofactor">
    <cofactor evidence="9">
        <name>Zn(2+)</name>
        <dbReference type="ChEBI" id="CHEBI:29105"/>
    </cofactor>
    <text evidence="9">Binds 1 zinc ion per subunit.</text>
</comment>
<name>Q7VCB2_PROMA</name>
<organism evidence="11 12">
    <name type="scientific">Prochlorococcus marinus (strain SARG / CCMP1375 / SS120)</name>
    <dbReference type="NCBI Taxonomy" id="167539"/>
    <lineage>
        <taxon>Bacteria</taxon>
        <taxon>Bacillati</taxon>
        <taxon>Cyanobacteriota</taxon>
        <taxon>Cyanophyceae</taxon>
        <taxon>Synechococcales</taxon>
        <taxon>Prochlorococcaceae</taxon>
        <taxon>Prochlorococcus</taxon>
    </lineage>
</organism>
<dbReference type="EMBL" id="AE017126">
    <property type="protein sequence ID" value="AAP99873.1"/>
    <property type="molecule type" value="Genomic_DNA"/>
</dbReference>
<evidence type="ECO:0000256" key="8">
    <source>
        <dbReference type="ARBA" id="ARBA00023316"/>
    </source>
</evidence>
<dbReference type="PIRSF" id="PIRSF026671">
    <property type="entry name" value="AA_dipeptidase"/>
    <property type="match status" value="1"/>
</dbReference>
<dbReference type="OrthoDB" id="9801430at2"/>
<evidence type="ECO:0000256" key="6">
    <source>
        <dbReference type="ARBA" id="ARBA00022997"/>
    </source>
</evidence>
<dbReference type="eggNOG" id="COG2173">
    <property type="taxonomic scope" value="Bacteria"/>
</dbReference>
<dbReference type="GO" id="GO:0008237">
    <property type="term" value="F:metallopeptidase activity"/>
    <property type="evidence" value="ECO:0007669"/>
    <property type="project" value="UniProtKB-KW"/>
</dbReference>
<comment type="catalytic activity">
    <reaction evidence="1 9 10">
        <text>D-alanyl-D-alanine + H2O = 2 D-alanine</text>
        <dbReference type="Rhea" id="RHEA:20661"/>
        <dbReference type="ChEBI" id="CHEBI:15377"/>
        <dbReference type="ChEBI" id="CHEBI:57416"/>
        <dbReference type="ChEBI" id="CHEBI:57822"/>
        <dbReference type="EC" id="3.4.13.22"/>
    </reaction>
</comment>
<keyword evidence="6 9" id="KW-0224">Dipeptidase</keyword>
<dbReference type="GO" id="GO:0071555">
    <property type="term" value="P:cell wall organization"/>
    <property type="evidence" value="ECO:0007669"/>
    <property type="project" value="UniProtKB-KW"/>
</dbReference>
<dbReference type="InterPro" id="IPR000755">
    <property type="entry name" value="A_A_dipeptidase"/>
</dbReference>
<feature type="binding site" evidence="9">
    <location>
        <position position="124"/>
    </location>
    <ligand>
        <name>Zn(2+)</name>
        <dbReference type="ChEBI" id="CHEBI:29105"/>
        <note>catalytic</note>
    </ligand>
</feature>
<keyword evidence="12" id="KW-1185">Reference proteome</keyword>
<dbReference type="GO" id="GO:0008270">
    <property type="term" value="F:zinc ion binding"/>
    <property type="evidence" value="ECO:0007669"/>
    <property type="project" value="UniProtKB-UniRule"/>
</dbReference>
<feature type="binding site" evidence="9">
    <location>
        <position position="193"/>
    </location>
    <ligand>
        <name>Zn(2+)</name>
        <dbReference type="ChEBI" id="CHEBI:29105"/>
        <note>catalytic</note>
    </ligand>
</feature>
<dbReference type="SUPFAM" id="SSF55166">
    <property type="entry name" value="Hedgehog/DD-peptidase"/>
    <property type="match status" value="1"/>
</dbReference>
<evidence type="ECO:0000256" key="10">
    <source>
        <dbReference type="PIRNR" id="PIRNR026671"/>
    </source>
</evidence>
<keyword evidence="3 9" id="KW-0479">Metal-binding</keyword>
<dbReference type="Pfam" id="PF01427">
    <property type="entry name" value="Peptidase_M15"/>
    <property type="match status" value="1"/>
</dbReference>
<evidence type="ECO:0000256" key="4">
    <source>
        <dbReference type="ARBA" id="ARBA00022801"/>
    </source>
</evidence>
<dbReference type="GO" id="GO:0006508">
    <property type="term" value="P:proteolysis"/>
    <property type="evidence" value="ECO:0007669"/>
    <property type="project" value="UniProtKB-KW"/>
</dbReference>
<evidence type="ECO:0000313" key="11">
    <source>
        <dbReference type="EMBL" id="AAP99873.1"/>
    </source>
</evidence>
<dbReference type="RefSeq" id="WP_011124981.1">
    <property type="nucleotide sequence ID" value="NC_005042.1"/>
</dbReference>
<evidence type="ECO:0000256" key="2">
    <source>
        <dbReference type="ARBA" id="ARBA00022670"/>
    </source>
</evidence>
<dbReference type="HOGENOM" id="CLU_060744_2_2_3"/>
<keyword evidence="5 9" id="KW-0862">Zinc</keyword>
<comment type="similarity">
    <text evidence="9 10">Belongs to the peptidase M15D family.</text>
</comment>
<dbReference type="CDD" id="cd14843">
    <property type="entry name" value="D-Ala-D-Ala_dipeptidase_like"/>
    <property type="match status" value="1"/>
</dbReference>
<dbReference type="GO" id="GO:0160237">
    <property type="term" value="F:D-Ala-D-Ala dipeptidase activity"/>
    <property type="evidence" value="ECO:0007669"/>
    <property type="project" value="UniProtKB-EC"/>
</dbReference>
<dbReference type="AlphaFoldDB" id="Q7VCB2"/>
<dbReference type="Proteomes" id="UP000001420">
    <property type="component" value="Chromosome"/>
</dbReference>
<protein>
    <recommendedName>
        <fullName evidence="9 10">D-alanyl-D-alanine dipeptidase</fullName>
        <shortName evidence="9 10">D-Ala-D-Ala dipeptidase</shortName>
        <ecNumber evidence="9 10">3.4.13.22</ecNumber>
    </recommendedName>
</protein>
<evidence type="ECO:0000256" key="7">
    <source>
        <dbReference type="ARBA" id="ARBA00023049"/>
    </source>
</evidence>
<keyword evidence="4 9" id="KW-0378">Hydrolase</keyword>
<keyword evidence="8 10" id="KW-0961">Cell wall biogenesis/degradation</keyword>
<comment type="function">
    <text evidence="9 10">Catalyzes hydrolysis of the D-alanyl-D-alanine dipeptide.</text>
</comment>
<evidence type="ECO:0000256" key="9">
    <source>
        <dbReference type="HAMAP-Rule" id="MF_01924"/>
    </source>
</evidence>
<reference evidence="11 12" key="1">
    <citation type="journal article" date="2003" name="Proc. Natl. Acad. Sci. U.S.A.">
        <title>Genome sequence of the cyanobacterium Prochlorococcus marinus SS120, a nearly minimal oxyphototrophic genome.</title>
        <authorList>
            <person name="Dufresne A."/>
            <person name="Salanoubat M."/>
            <person name="Partensky F."/>
            <person name="Artiguenave F."/>
            <person name="Axmann I.M."/>
            <person name="Barbe V."/>
            <person name="Duprat S."/>
            <person name="Galperin M.Y."/>
            <person name="Koonin E.V."/>
            <person name="Le Gall F."/>
            <person name="Makarova K.S."/>
            <person name="Ostrowski M."/>
            <person name="Oztas S."/>
            <person name="Robert C."/>
            <person name="Rogozin I.B."/>
            <person name="Scanlan D.J."/>
            <person name="Tandeau de Marsac N."/>
            <person name="Weissenbach J."/>
            <person name="Wincker P."/>
            <person name="Wolf Y.I."/>
            <person name="Hess W.R."/>
        </authorList>
    </citation>
    <scope>NUCLEOTIDE SEQUENCE [LARGE SCALE GENOMIC DNA]</scope>
    <source>
        <strain evidence="12">SARG / CCMP1375 / SS120</strain>
    </source>
</reference>
<dbReference type="EC" id="3.4.13.22" evidence="9 10"/>
<sequence>MPEELYCLKPHAYQSLGAPYGDLASPWMLRQDVIRRLLIAQGYLQKIEPQFCLALFDCWRPIRVQKFMYEYAINQECISRGIDRFESAGSSELKDVIESVATFWALPSLDKSMPPPHSTGGAVDLTIATKDGVSLEMGGQIDCMGPISRPDYYFEAAHSNRDSSAHLWHSRRMILLDVMKRSGFVQHPHEWWHFSYGDQLWAWSNNSQAGFYGAVDESDSKSIIN</sequence>
<evidence type="ECO:0000256" key="1">
    <source>
        <dbReference type="ARBA" id="ARBA00001362"/>
    </source>
</evidence>